<reference evidence="4 5" key="1">
    <citation type="submission" date="2017-10" db="EMBL/GenBank/DDBJ databases">
        <title>Whole genome sequencing of members of genus Pseudoxanthomonas.</title>
        <authorList>
            <person name="Kumar S."/>
            <person name="Bansal K."/>
            <person name="Kaur A."/>
            <person name="Patil P."/>
            <person name="Sharma S."/>
            <person name="Patil P.B."/>
        </authorList>
    </citation>
    <scope>NUCLEOTIDE SEQUENCE [LARGE SCALE GENOMIC DNA]</scope>
    <source>
        <strain evidence="4 5">DSM 17109</strain>
    </source>
</reference>
<dbReference type="Pfam" id="PF02230">
    <property type="entry name" value="Abhydrolase_2"/>
    <property type="match status" value="1"/>
</dbReference>
<comment type="caution">
    <text evidence="4">The sequence shown here is derived from an EMBL/GenBank/DDBJ whole genome shotgun (WGS) entry which is preliminary data.</text>
</comment>
<evidence type="ECO:0000256" key="2">
    <source>
        <dbReference type="ARBA" id="ARBA00022801"/>
    </source>
</evidence>
<feature type="domain" description="Phospholipase/carboxylesterase/thioesterase" evidence="3">
    <location>
        <begin position="20"/>
        <end position="220"/>
    </location>
</feature>
<dbReference type="SUPFAM" id="SSF53474">
    <property type="entry name" value="alpha/beta-Hydrolases"/>
    <property type="match status" value="1"/>
</dbReference>
<evidence type="ECO:0000313" key="5">
    <source>
        <dbReference type="Proteomes" id="UP000781710"/>
    </source>
</evidence>
<organism evidence="4 5">
    <name type="scientific">Pseudoxanthomonas japonensis</name>
    <dbReference type="NCBI Taxonomy" id="69284"/>
    <lineage>
        <taxon>Bacteria</taxon>
        <taxon>Pseudomonadati</taxon>
        <taxon>Pseudomonadota</taxon>
        <taxon>Gammaproteobacteria</taxon>
        <taxon>Lysobacterales</taxon>
        <taxon>Lysobacteraceae</taxon>
        <taxon>Pseudoxanthomonas</taxon>
    </lineage>
</organism>
<keyword evidence="2" id="KW-0378">Hydrolase</keyword>
<accession>A0ABQ6ZIX9</accession>
<dbReference type="InterPro" id="IPR003140">
    <property type="entry name" value="PLipase/COase/thioEstase"/>
</dbReference>
<comment type="similarity">
    <text evidence="1">Belongs to the AB hydrolase superfamily. AB hydrolase 2 family.</text>
</comment>
<dbReference type="InterPro" id="IPR029058">
    <property type="entry name" value="AB_hydrolase_fold"/>
</dbReference>
<proteinExistence type="inferred from homology"/>
<dbReference type="Proteomes" id="UP000781710">
    <property type="component" value="Unassembled WGS sequence"/>
</dbReference>
<protein>
    <submittedName>
        <fullName evidence="4">Carboxylesterase</fullName>
    </submittedName>
</protein>
<evidence type="ECO:0000259" key="3">
    <source>
        <dbReference type="Pfam" id="PF02230"/>
    </source>
</evidence>
<evidence type="ECO:0000313" key="4">
    <source>
        <dbReference type="EMBL" id="KAF1726017.1"/>
    </source>
</evidence>
<dbReference type="EMBL" id="PDWW01000006">
    <property type="protein sequence ID" value="KAF1726017.1"/>
    <property type="molecule type" value="Genomic_DNA"/>
</dbReference>
<name>A0ABQ6ZIX9_9GAMM</name>
<dbReference type="PANTHER" id="PTHR10655">
    <property type="entry name" value="LYSOPHOSPHOLIPASE-RELATED"/>
    <property type="match status" value="1"/>
</dbReference>
<dbReference type="PANTHER" id="PTHR10655:SF17">
    <property type="entry name" value="LYSOPHOSPHOLIPASE-LIKE PROTEIN 1"/>
    <property type="match status" value="1"/>
</dbReference>
<keyword evidence="5" id="KW-1185">Reference proteome</keyword>
<dbReference type="InterPro" id="IPR050565">
    <property type="entry name" value="LYPA1-2/EST-like"/>
</dbReference>
<dbReference type="RefSeq" id="WP_162337181.1">
    <property type="nucleotide sequence ID" value="NZ_JBHSRQ010000008.1"/>
</dbReference>
<sequence length="228" mass="24567">MTTSSASAVLETVEQETGPEPQWSVLWLHGLGADGHDFAPLVPELVRPGWPALRFVFPHAPVRAVTINNGVRMRAWYDIVGMDFPTRADSAGIEESIVQVEALIAREQARGIAADRLLLAGFSQGGAITLAAGLRRQVPLAGLIALSTYLPGAAQAKAHLAQAATAQPVFMAHGTGDPVIPLVHADQSARVLGELGFDVQWHRYPMAHQVCAEEIRDLGDWMARRFAL</sequence>
<dbReference type="Gene3D" id="3.40.50.1820">
    <property type="entry name" value="alpha/beta hydrolase"/>
    <property type="match status" value="1"/>
</dbReference>
<gene>
    <name evidence="4" type="ORF">CSC78_06980</name>
</gene>
<evidence type="ECO:0000256" key="1">
    <source>
        <dbReference type="ARBA" id="ARBA00006499"/>
    </source>
</evidence>